<dbReference type="GO" id="GO:0016491">
    <property type="term" value="F:oxidoreductase activity"/>
    <property type="evidence" value="ECO:0007669"/>
    <property type="project" value="UniProtKB-KW"/>
</dbReference>
<evidence type="ECO:0000313" key="3">
    <source>
        <dbReference type="Proteomes" id="UP001385951"/>
    </source>
</evidence>
<dbReference type="SUPFAM" id="SSF51735">
    <property type="entry name" value="NAD(P)-binding Rossmann-fold domains"/>
    <property type="match status" value="1"/>
</dbReference>
<dbReference type="PANTHER" id="PTHR43157">
    <property type="entry name" value="PHOSPHATIDYLINOSITOL-GLYCAN BIOSYNTHESIS CLASS F PROTEIN-RELATED"/>
    <property type="match status" value="1"/>
</dbReference>
<comment type="caution">
    <text evidence="2">The sequence shown here is derived from an EMBL/GenBank/DDBJ whole genome shotgun (WGS) entry which is preliminary data.</text>
</comment>
<keyword evidence="3" id="KW-1185">Reference proteome</keyword>
<dbReference type="EMBL" id="JASBNA010000035">
    <property type="protein sequence ID" value="KAK7682531.1"/>
    <property type="molecule type" value="Genomic_DNA"/>
</dbReference>
<proteinExistence type="predicted"/>
<dbReference type="Proteomes" id="UP001385951">
    <property type="component" value="Unassembled WGS sequence"/>
</dbReference>
<accession>A0AAW0FYV4</accession>
<evidence type="ECO:0000256" key="1">
    <source>
        <dbReference type="ARBA" id="ARBA00023002"/>
    </source>
</evidence>
<reference evidence="2 3" key="1">
    <citation type="submission" date="2022-09" db="EMBL/GenBank/DDBJ databases">
        <authorList>
            <person name="Palmer J.M."/>
        </authorList>
    </citation>
    <scope>NUCLEOTIDE SEQUENCE [LARGE SCALE GENOMIC DNA]</scope>
    <source>
        <strain evidence="2 3">DSM 7382</strain>
    </source>
</reference>
<evidence type="ECO:0000313" key="2">
    <source>
        <dbReference type="EMBL" id="KAK7682531.1"/>
    </source>
</evidence>
<dbReference type="PANTHER" id="PTHR43157:SF31">
    <property type="entry name" value="PHOSPHATIDYLINOSITOL-GLYCAN BIOSYNTHESIS CLASS F PROTEIN"/>
    <property type="match status" value="1"/>
</dbReference>
<sequence length="98" mass="10541">MGNTITTVQAIWDQSFPPKSKFSTDQIPDLTGRIALVTGGNVGIGKETGEERNAKVYMGSRSRDKAEASIEDLKKLTGKEAVFLEIDLSGPKLREGSG</sequence>
<keyword evidence="1" id="KW-0560">Oxidoreductase</keyword>
<organism evidence="2 3">
    <name type="scientific">Cerrena zonata</name>
    <dbReference type="NCBI Taxonomy" id="2478898"/>
    <lineage>
        <taxon>Eukaryota</taxon>
        <taxon>Fungi</taxon>
        <taxon>Dikarya</taxon>
        <taxon>Basidiomycota</taxon>
        <taxon>Agaricomycotina</taxon>
        <taxon>Agaricomycetes</taxon>
        <taxon>Polyporales</taxon>
        <taxon>Cerrenaceae</taxon>
        <taxon>Cerrena</taxon>
    </lineage>
</organism>
<dbReference type="InterPro" id="IPR036291">
    <property type="entry name" value="NAD(P)-bd_dom_sf"/>
</dbReference>
<gene>
    <name evidence="2" type="ORF">QCA50_014331</name>
</gene>
<name>A0AAW0FYV4_9APHY</name>
<protein>
    <submittedName>
        <fullName evidence="2">Uncharacterized protein</fullName>
    </submittedName>
</protein>
<dbReference type="AlphaFoldDB" id="A0AAW0FYV4"/>
<dbReference type="Gene3D" id="3.40.50.720">
    <property type="entry name" value="NAD(P)-binding Rossmann-like Domain"/>
    <property type="match status" value="1"/>
</dbReference>